<dbReference type="EMBL" id="BPLQ01007952">
    <property type="protein sequence ID" value="GIY33580.1"/>
    <property type="molecule type" value="Genomic_DNA"/>
</dbReference>
<proteinExistence type="predicted"/>
<sequence>MNFVRKQYQVLVGKLKQESESFYYYSVATERSRFSLIYISVTDSMPRAILRSFSRLLYKPPYKSREHRTLLLDGIKCHLSLSSNSRSLKVSFTCSKSDEGKRKKNSLWDLSWFQLKLPVYPGFDFEVEELDGQN</sequence>
<comment type="caution">
    <text evidence="1">The sequence shown here is derived from an EMBL/GenBank/DDBJ whole genome shotgun (WGS) entry which is preliminary data.</text>
</comment>
<dbReference type="AlphaFoldDB" id="A0AAV4SIH0"/>
<keyword evidence="2" id="KW-1185">Reference proteome</keyword>
<protein>
    <submittedName>
        <fullName evidence="1">Uncharacterized protein</fullName>
    </submittedName>
</protein>
<gene>
    <name evidence="1" type="ORF">CDAR_116191</name>
</gene>
<name>A0AAV4SIH0_9ARAC</name>
<organism evidence="1 2">
    <name type="scientific">Caerostris darwini</name>
    <dbReference type="NCBI Taxonomy" id="1538125"/>
    <lineage>
        <taxon>Eukaryota</taxon>
        <taxon>Metazoa</taxon>
        <taxon>Ecdysozoa</taxon>
        <taxon>Arthropoda</taxon>
        <taxon>Chelicerata</taxon>
        <taxon>Arachnida</taxon>
        <taxon>Araneae</taxon>
        <taxon>Araneomorphae</taxon>
        <taxon>Entelegynae</taxon>
        <taxon>Araneoidea</taxon>
        <taxon>Araneidae</taxon>
        <taxon>Caerostris</taxon>
    </lineage>
</organism>
<evidence type="ECO:0000313" key="2">
    <source>
        <dbReference type="Proteomes" id="UP001054837"/>
    </source>
</evidence>
<reference evidence="1 2" key="1">
    <citation type="submission" date="2021-06" db="EMBL/GenBank/DDBJ databases">
        <title>Caerostris darwini draft genome.</title>
        <authorList>
            <person name="Kono N."/>
            <person name="Arakawa K."/>
        </authorList>
    </citation>
    <scope>NUCLEOTIDE SEQUENCE [LARGE SCALE GENOMIC DNA]</scope>
</reference>
<evidence type="ECO:0000313" key="1">
    <source>
        <dbReference type="EMBL" id="GIY33580.1"/>
    </source>
</evidence>
<dbReference type="Proteomes" id="UP001054837">
    <property type="component" value="Unassembled WGS sequence"/>
</dbReference>
<accession>A0AAV4SIH0</accession>